<feature type="domain" description="RNA polymerase sigma factor 70 region 4 type 2" evidence="6">
    <location>
        <begin position="118"/>
        <end position="169"/>
    </location>
</feature>
<feature type="domain" description="RNA polymerase sigma-70 region 2" evidence="5">
    <location>
        <begin position="20"/>
        <end position="84"/>
    </location>
</feature>
<evidence type="ECO:0000256" key="4">
    <source>
        <dbReference type="ARBA" id="ARBA00023163"/>
    </source>
</evidence>
<dbReference type="Proteomes" id="UP001285921">
    <property type="component" value="Unassembled WGS sequence"/>
</dbReference>
<keyword evidence="3" id="KW-0731">Sigma factor</keyword>
<evidence type="ECO:0000259" key="6">
    <source>
        <dbReference type="Pfam" id="PF08281"/>
    </source>
</evidence>
<dbReference type="Pfam" id="PF04542">
    <property type="entry name" value="Sigma70_r2"/>
    <property type="match status" value="1"/>
</dbReference>
<dbReference type="Gene3D" id="1.10.1740.10">
    <property type="match status" value="1"/>
</dbReference>
<comment type="similarity">
    <text evidence="1">Belongs to the sigma-70 factor family. ECF subfamily.</text>
</comment>
<dbReference type="InterPro" id="IPR013249">
    <property type="entry name" value="RNA_pol_sigma70_r4_t2"/>
</dbReference>
<evidence type="ECO:0000256" key="1">
    <source>
        <dbReference type="ARBA" id="ARBA00010641"/>
    </source>
</evidence>
<dbReference type="EMBL" id="BTCL01000006">
    <property type="protein sequence ID" value="GMK45019.1"/>
    <property type="molecule type" value="Genomic_DNA"/>
</dbReference>
<dbReference type="InterPro" id="IPR013324">
    <property type="entry name" value="RNA_pol_sigma_r3/r4-like"/>
</dbReference>
<dbReference type="CDD" id="cd06171">
    <property type="entry name" value="Sigma70_r4"/>
    <property type="match status" value="1"/>
</dbReference>
<dbReference type="Pfam" id="PF08281">
    <property type="entry name" value="Sigma70_r4_2"/>
    <property type="match status" value="1"/>
</dbReference>
<evidence type="ECO:0000313" key="7">
    <source>
        <dbReference type="EMBL" id="GMK45019.1"/>
    </source>
</evidence>
<evidence type="ECO:0000256" key="3">
    <source>
        <dbReference type="ARBA" id="ARBA00023082"/>
    </source>
</evidence>
<evidence type="ECO:0000259" key="5">
    <source>
        <dbReference type="Pfam" id="PF04542"/>
    </source>
</evidence>
<dbReference type="InterPro" id="IPR036388">
    <property type="entry name" value="WH-like_DNA-bd_sf"/>
</dbReference>
<accession>A0ABQ6NKG4</accession>
<dbReference type="PANTHER" id="PTHR43133:SF46">
    <property type="entry name" value="RNA POLYMERASE SIGMA-70 FACTOR ECF SUBFAMILY"/>
    <property type="match status" value="1"/>
</dbReference>
<gene>
    <name evidence="7" type="primary">rpoD</name>
    <name evidence="7" type="ORF">PghCCS26_21470</name>
</gene>
<dbReference type="InterPro" id="IPR014284">
    <property type="entry name" value="RNA_pol_sigma-70_dom"/>
</dbReference>
<comment type="caution">
    <text evidence="7">The sequence shown here is derived from an EMBL/GenBank/DDBJ whole genome shotgun (WGS) entry which is preliminary data.</text>
</comment>
<dbReference type="Gene3D" id="1.10.10.10">
    <property type="entry name" value="Winged helix-like DNA-binding domain superfamily/Winged helix DNA-binding domain"/>
    <property type="match status" value="1"/>
</dbReference>
<protein>
    <submittedName>
        <fullName evidence="7">RNA polymerase sigma factor</fullName>
    </submittedName>
</protein>
<dbReference type="PANTHER" id="PTHR43133">
    <property type="entry name" value="RNA POLYMERASE ECF-TYPE SIGMA FACTO"/>
    <property type="match status" value="1"/>
</dbReference>
<dbReference type="InterPro" id="IPR013325">
    <property type="entry name" value="RNA_pol_sigma_r2"/>
</dbReference>
<keyword evidence="2" id="KW-0805">Transcription regulation</keyword>
<dbReference type="SUPFAM" id="SSF88946">
    <property type="entry name" value="Sigma2 domain of RNA polymerase sigma factors"/>
    <property type="match status" value="1"/>
</dbReference>
<evidence type="ECO:0000256" key="2">
    <source>
        <dbReference type="ARBA" id="ARBA00023015"/>
    </source>
</evidence>
<organism evidence="7 8">
    <name type="scientific">Paenibacillus glycanilyticus</name>
    <dbReference type="NCBI Taxonomy" id="126569"/>
    <lineage>
        <taxon>Bacteria</taxon>
        <taxon>Bacillati</taxon>
        <taxon>Bacillota</taxon>
        <taxon>Bacilli</taxon>
        <taxon>Bacillales</taxon>
        <taxon>Paenibacillaceae</taxon>
        <taxon>Paenibacillus</taxon>
    </lineage>
</organism>
<dbReference type="NCBIfam" id="TIGR02937">
    <property type="entry name" value="sigma70-ECF"/>
    <property type="match status" value="1"/>
</dbReference>
<keyword evidence="4" id="KW-0804">Transcription</keyword>
<dbReference type="InterPro" id="IPR007627">
    <property type="entry name" value="RNA_pol_sigma70_r2"/>
</dbReference>
<name>A0ABQ6NKG4_9BACL</name>
<dbReference type="InterPro" id="IPR039425">
    <property type="entry name" value="RNA_pol_sigma-70-like"/>
</dbReference>
<evidence type="ECO:0000313" key="8">
    <source>
        <dbReference type="Proteomes" id="UP001285921"/>
    </source>
</evidence>
<reference evidence="7 8" key="1">
    <citation type="submission" date="2023-05" db="EMBL/GenBank/DDBJ databases">
        <title>Draft genome of Paenibacillus sp. CCS26.</title>
        <authorList>
            <person name="Akita H."/>
            <person name="Shinto Y."/>
            <person name="Kimura Z."/>
        </authorList>
    </citation>
    <scope>NUCLEOTIDE SEQUENCE [LARGE SCALE GENOMIC DNA]</scope>
    <source>
        <strain evidence="7 8">CCS26</strain>
    </source>
</reference>
<proteinExistence type="inferred from homology"/>
<sequence>MENSYWRYMDCMDAAGLRELMDSYGQDVWNLAYVITRRHDLADDVTQDVFLKVYQSIASFRGASSIRTWLLSMTRNTAINYKRTAFMRRVLLVGRSAAHNGESPSAEQEAIRLAFTSELWNAVLELPVKLREVLVLHAKYELTTKEIADALGLPEGTVKTRLSRARKRMNSSWKGSAAYE</sequence>
<dbReference type="SUPFAM" id="SSF88659">
    <property type="entry name" value="Sigma3 and sigma4 domains of RNA polymerase sigma factors"/>
    <property type="match status" value="1"/>
</dbReference>
<keyword evidence="8" id="KW-1185">Reference proteome</keyword>